<evidence type="ECO:0000313" key="5">
    <source>
        <dbReference type="EMBL" id="MBU3857210.1"/>
    </source>
</evidence>
<dbReference type="GO" id="GO:0003677">
    <property type="term" value="F:DNA binding"/>
    <property type="evidence" value="ECO:0007669"/>
    <property type="project" value="UniProtKB-KW"/>
</dbReference>
<organism evidence="5 6">
    <name type="scientific">Candidatus Phocaeicola excrementipullorum</name>
    <dbReference type="NCBI Taxonomy" id="2838731"/>
    <lineage>
        <taxon>Bacteria</taxon>
        <taxon>Pseudomonadati</taxon>
        <taxon>Bacteroidota</taxon>
        <taxon>Bacteroidia</taxon>
        <taxon>Bacteroidales</taxon>
        <taxon>Bacteroidaceae</taxon>
        <taxon>Phocaeicola</taxon>
    </lineage>
</organism>
<keyword evidence="3" id="KW-0804">Transcription</keyword>
<dbReference type="Pfam" id="PF12802">
    <property type="entry name" value="MarR_2"/>
    <property type="match status" value="1"/>
</dbReference>
<dbReference type="SMART" id="SM00347">
    <property type="entry name" value="HTH_MARR"/>
    <property type="match status" value="1"/>
</dbReference>
<dbReference type="GO" id="GO:0003700">
    <property type="term" value="F:DNA-binding transcription factor activity"/>
    <property type="evidence" value="ECO:0007669"/>
    <property type="project" value="InterPro"/>
</dbReference>
<evidence type="ECO:0000313" key="6">
    <source>
        <dbReference type="Proteomes" id="UP000784286"/>
    </source>
</evidence>
<dbReference type="Gene3D" id="1.10.10.10">
    <property type="entry name" value="Winged helix-like DNA-binding domain superfamily/Winged helix DNA-binding domain"/>
    <property type="match status" value="1"/>
</dbReference>
<dbReference type="Proteomes" id="UP000784286">
    <property type="component" value="Unassembled WGS sequence"/>
</dbReference>
<reference evidence="5" key="2">
    <citation type="submission" date="2021-04" db="EMBL/GenBank/DDBJ databases">
        <authorList>
            <person name="Gilroy R."/>
        </authorList>
    </citation>
    <scope>NUCLEOTIDE SEQUENCE</scope>
    <source>
        <strain evidence="5">8470</strain>
    </source>
</reference>
<dbReference type="PANTHER" id="PTHR42756">
    <property type="entry name" value="TRANSCRIPTIONAL REGULATOR, MARR"/>
    <property type="match status" value="1"/>
</dbReference>
<evidence type="ECO:0000256" key="1">
    <source>
        <dbReference type="ARBA" id="ARBA00023015"/>
    </source>
</evidence>
<comment type="caution">
    <text evidence="5">The sequence shown here is derived from an EMBL/GenBank/DDBJ whole genome shotgun (WGS) entry which is preliminary data.</text>
</comment>
<dbReference type="AlphaFoldDB" id="A0A948TQZ1"/>
<dbReference type="PROSITE" id="PS50995">
    <property type="entry name" value="HTH_MARR_2"/>
    <property type="match status" value="1"/>
</dbReference>
<dbReference type="EMBL" id="JAHLFJ010000108">
    <property type="protein sequence ID" value="MBU3857210.1"/>
    <property type="molecule type" value="Genomic_DNA"/>
</dbReference>
<evidence type="ECO:0000256" key="2">
    <source>
        <dbReference type="ARBA" id="ARBA00023125"/>
    </source>
</evidence>
<evidence type="ECO:0000256" key="3">
    <source>
        <dbReference type="ARBA" id="ARBA00023163"/>
    </source>
</evidence>
<reference evidence="5" key="1">
    <citation type="journal article" date="2021" name="PeerJ">
        <title>Extensive microbial diversity within the chicken gut microbiome revealed by metagenomics and culture.</title>
        <authorList>
            <person name="Gilroy R."/>
            <person name="Ravi A."/>
            <person name="Getino M."/>
            <person name="Pursley I."/>
            <person name="Horton D.L."/>
            <person name="Alikhan N.F."/>
            <person name="Baker D."/>
            <person name="Gharbi K."/>
            <person name="Hall N."/>
            <person name="Watson M."/>
            <person name="Adriaenssens E.M."/>
            <person name="Foster-Nyarko E."/>
            <person name="Jarju S."/>
            <person name="Secka A."/>
            <person name="Antonio M."/>
            <person name="Oren A."/>
            <person name="Chaudhuri R.R."/>
            <person name="La Ragione R."/>
            <person name="Hildebrand F."/>
            <person name="Pallen M.J."/>
        </authorList>
    </citation>
    <scope>NUCLEOTIDE SEQUENCE</scope>
    <source>
        <strain evidence="5">8470</strain>
    </source>
</reference>
<evidence type="ECO:0000259" key="4">
    <source>
        <dbReference type="PROSITE" id="PS50995"/>
    </source>
</evidence>
<dbReference type="InterPro" id="IPR000835">
    <property type="entry name" value="HTH_MarR-typ"/>
</dbReference>
<protein>
    <submittedName>
        <fullName evidence="5">Winged helix DNA-binding protein</fullName>
    </submittedName>
</protein>
<feature type="domain" description="HTH marR-type" evidence="4">
    <location>
        <begin position="1"/>
        <end position="129"/>
    </location>
</feature>
<keyword evidence="1" id="KW-0805">Transcription regulation</keyword>
<proteinExistence type="predicted"/>
<keyword evidence="2 5" id="KW-0238">DNA-binding</keyword>
<dbReference type="InterPro" id="IPR036388">
    <property type="entry name" value="WH-like_DNA-bd_sf"/>
</dbReference>
<dbReference type="PANTHER" id="PTHR42756:SF1">
    <property type="entry name" value="TRANSCRIPTIONAL REPRESSOR OF EMRAB OPERON"/>
    <property type="match status" value="1"/>
</dbReference>
<accession>A0A948TQZ1</accession>
<dbReference type="InterPro" id="IPR036390">
    <property type="entry name" value="WH_DNA-bd_sf"/>
</dbReference>
<sequence length="129" mass="14314">MEKIKCICVMRELFRALSELENSLVDVHGISLNEAMVLCSIGDETIAASAIVKRTGMKASHTSKVIRLVEDKGFIRRELGTEDKRQMYFSLTDKAKACLAGIKEKGIEVPDLLLPLFGSYVVTDDCQAF</sequence>
<dbReference type="SUPFAM" id="SSF46785">
    <property type="entry name" value="Winged helix' DNA-binding domain"/>
    <property type="match status" value="1"/>
</dbReference>
<gene>
    <name evidence="5" type="ORF">H9928_11845</name>
</gene>
<name>A0A948TQZ1_9BACT</name>